<evidence type="ECO:0000313" key="6">
    <source>
        <dbReference type="Proteomes" id="UP001203058"/>
    </source>
</evidence>
<dbReference type="PANTHER" id="PTHR24276">
    <property type="entry name" value="POLYSERASE-RELATED"/>
    <property type="match status" value="1"/>
</dbReference>
<dbReference type="GO" id="GO:0006508">
    <property type="term" value="P:proteolysis"/>
    <property type="evidence" value="ECO:0007669"/>
    <property type="project" value="UniProtKB-KW"/>
</dbReference>
<sequence>MLHILLLAAAIQAAEPEQEQEGETGASPWQAEIYSNFTGWTPEELAERDPWDLAHRCGGSLIANGWVLTAAHCIDQAKVDKGYRVRLGADYLDNDEGVTFRIDRMVRHADWNKAEHLYDIALIHYVADKDTHVGSAGPIAPIPLYEGPPLEAGVDVYASGWGQAEEGKDKGFQAELTAVDLRTVDCADYPQYEGKTREYQMCATGRTPGDDADTCTGDSGGPLVLDDPQVLVGVVNWGIGCYRADSAGVYLRIDNEHFRDWIARAMAAAPTVNELR</sequence>
<dbReference type="InterPro" id="IPR001314">
    <property type="entry name" value="Peptidase_S1A"/>
</dbReference>
<keyword evidence="6" id="KW-1185">Reference proteome</keyword>
<organism evidence="5 6">
    <name type="scientific">Sphingomonas telluris</name>
    <dbReference type="NCBI Taxonomy" id="2907998"/>
    <lineage>
        <taxon>Bacteria</taxon>
        <taxon>Pseudomonadati</taxon>
        <taxon>Pseudomonadota</taxon>
        <taxon>Alphaproteobacteria</taxon>
        <taxon>Sphingomonadales</taxon>
        <taxon>Sphingomonadaceae</taxon>
        <taxon>Sphingomonas</taxon>
    </lineage>
</organism>
<dbReference type="EMBL" id="JAKZHW010000001">
    <property type="protein sequence ID" value="MCH8615852.1"/>
    <property type="molecule type" value="Genomic_DNA"/>
</dbReference>
<keyword evidence="3" id="KW-0378">Hydrolase</keyword>
<comment type="similarity">
    <text evidence="1">Belongs to the peptidase S1 family.</text>
</comment>
<dbReference type="SMART" id="SM00020">
    <property type="entry name" value="Tryp_SPc"/>
    <property type="match status" value="1"/>
</dbReference>
<evidence type="ECO:0000313" key="5">
    <source>
        <dbReference type="EMBL" id="MCH8615852.1"/>
    </source>
</evidence>
<keyword evidence="3" id="KW-0720">Serine protease</keyword>
<accession>A0ABS9VLL7</accession>
<name>A0ABS9VLL7_9SPHN</name>
<dbReference type="PROSITE" id="PS50240">
    <property type="entry name" value="TRYPSIN_DOM"/>
    <property type="match status" value="1"/>
</dbReference>
<dbReference type="InterPro" id="IPR018114">
    <property type="entry name" value="TRYPSIN_HIS"/>
</dbReference>
<dbReference type="PRINTS" id="PR00722">
    <property type="entry name" value="CHYMOTRYPSIN"/>
</dbReference>
<dbReference type="InterPro" id="IPR050430">
    <property type="entry name" value="Peptidase_S1"/>
</dbReference>
<evidence type="ECO:0000256" key="3">
    <source>
        <dbReference type="RuleBase" id="RU363034"/>
    </source>
</evidence>
<reference evidence="5 6" key="1">
    <citation type="submission" date="2022-03" db="EMBL/GenBank/DDBJ databases">
        <authorList>
            <person name="Jo J.-H."/>
            <person name="Im W.-T."/>
        </authorList>
    </citation>
    <scope>NUCLEOTIDE SEQUENCE [LARGE SCALE GENOMIC DNA]</scope>
    <source>
        <strain evidence="5 6">SM33</strain>
    </source>
</reference>
<evidence type="ECO:0000256" key="1">
    <source>
        <dbReference type="ARBA" id="ARBA00007664"/>
    </source>
</evidence>
<gene>
    <name evidence="5" type="ORF">LZ016_07035</name>
</gene>
<protein>
    <submittedName>
        <fullName evidence="5">Serine protease</fullName>
    </submittedName>
</protein>
<dbReference type="PROSITE" id="PS00135">
    <property type="entry name" value="TRYPSIN_SER"/>
    <property type="match status" value="1"/>
</dbReference>
<dbReference type="InterPro" id="IPR043504">
    <property type="entry name" value="Peptidase_S1_PA_chymotrypsin"/>
</dbReference>
<dbReference type="InterPro" id="IPR033116">
    <property type="entry name" value="TRYPSIN_SER"/>
</dbReference>
<feature type="domain" description="Peptidase S1" evidence="4">
    <location>
        <begin position="11"/>
        <end position="267"/>
    </location>
</feature>
<dbReference type="InterPro" id="IPR001254">
    <property type="entry name" value="Trypsin_dom"/>
</dbReference>
<dbReference type="Gene3D" id="2.40.10.10">
    <property type="entry name" value="Trypsin-like serine proteases"/>
    <property type="match status" value="2"/>
</dbReference>
<dbReference type="PROSITE" id="PS00134">
    <property type="entry name" value="TRYPSIN_HIS"/>
    <property type="match status" value="1"/>
</dbReference>
<dbReference type="CDD" id="cd00190">
    <property type="entry name" value="Tryp_SPc"/>
    <property type="match status" value="1"/>
</dbReference>
<dbReference type="GO" id="GO:0008233">
    <property type="term" value="F:peptidase activity"/>
    <property type="evidence" value="ECO:0007669"/>
    <property type="project" value="UniProtKB-KW"/>
</dbReference>
<dbReference type="Pfam" id="PF00089">
    <property type="entry name" value="Trypsin"/>
    <property type="match status" value="1"/>
</dbReference>
<dbReference type="InterPro" id="IPR009003">
    <property type="entry name" value="Peptidase_S1_PA"/>
</dbReference>
<proteinExistence type="inferred from homology"/>
<keyword evidence="2" id="KW-1015">Disulfide bond</keyword>
<keyword evidence="3 5" id="KW-0645">Protease</keyword>
<comment type="caution">
    <text evidence="5">The sequence shown here is derived from an EMBL/GenBank/DDBJ whole genome shotgun (WGS) entry which is preliminary data.</text>
</comment>
<dbReference type="RefSeq" id="WP_241446688.1">
    <property type="nucleotide sequence ID" value="NZ_JAKZHW010000001.1"/>
</dbReference>
<dbReference type="PANTHER" id="PTHR24276:SF98">
    <property type="entry name" value="FI18310P1-RELATED"/>
    <property type="match status" value="1"/>
</dbReference>
<dbReference type="SUPFAM" id="SSF50494">
    <property type="entry name" value="Trypsin-like serine proteases"/>
    <property type="match status" value="1"/>
</dbReference>
<evidence type="ECO:0000256" key="2">
    <source>
        <dbReference type="ARBA" id="ARBA00023157"/>
    </source>
</evidence>
<evidence type="ECO:0000259" key="4">
    <source>
        <dbReference type="PROSITE" id="PS50240"/>
    </source>
</evidence>
<dbReference type="Proteomes" id="UP001203058">
    <property type="component" value="Unassembled WGS sequence"/>
</dbReference>